<protein>
    <recommendedName>
        <fullName evidence="4">3CxxC-type domain-containing protein</fullName>
    </recommendedName>
</protein>
<dbReference type="SMART" id="SM01328">
    <property type="entry name" value="zf-3CxxC"/>
    <property type="match status" value="1"/>
</dbReference>
<dbReference type="Proteomes" id="UP000756921">
    <property type="component" value="Unassembled WGS sequence"/>
</dbReference>
<evidence type="ECO:0000256" key="3">
    <source>
        <dbReference type="ARBA" id="ARBA00022833"/>
    </source>
</evidence>
<gene>
    <name evidence="5" type="ORF">PMIN01_13594</name>
</gene>
<evidence type="ECO:0000256" key="2">
    <source>
        <dbReference type="ARBA" id="ARBA00022771"/>
    </source>
</evidence>
<dbReference type="GO" id="GO:0008270">
    <property type="term" value="F:zinc ion binding"/>
    <property type="evidence" value="ECO:0007669"/>
    <property type="project" value="UniProtKB-KW"/>
</dbReference>
<feature type="domain" description="3CxxC-type" evidence="4">
    <location>
        <begin position="58"/>
        <end position="157"/>
    </location>
</feature>
<keyword evidence="1" id="KW-0479">Metal-binding</keyword>
<name>A0A9P6G4E9_9PLEO</name>
<evidence type="ECO:0000259" key="4">
    <source>
        <dbReference type="SMART" id="SM01328"/>
    </source>
</evidence>
<sequence>MYKKKGGSQPRKDTPKCSPMYSCYHDEVATAVAAQIAATPDFNSADTDKGIRNEYSTYVMGTFRCYNPNCSTQLWGSGKVTILIRKYQGGSYNAVVFMQRCEGCNRLGKLKMDMTSYVERVTYRLLKWAGVAPEPPSYGAKKTPPHEAHLCEGCKRGVCRAPGV</sequence>
<evidence type="ECO:0000313" key="6">
    <source>
        <dbReference type="Proteomes" id="UP000756921"/>
    </source>
</evidence>
<dbReference type="AlphaFoldDB" id="A0A9P6G4E9"/>
<evidence type="ECO:0000256" key="1">
    <source>
        <dbReference type="ARBA" id="ARBA00022723"/>
    </source>
</evidence>
<comment type="caution">
    <text evidence="5">The sequence shown here is derived from an EMBL/GenBank/DDBJ whole genome shotgun (WGS) entry which is preliminary data.</text>
</comment>
<proteinExistence type="predicted"/>
<keyword evidence="3" id="KW-0862">Zinc</keyword>
<dbReference type="InterPro" id="IPR027377">
    <property type="entry name" value="ZAR1/RTP1-5-like_Znf-3CxxC"/>
</dbReference>
<organism evidence="5 6">
    <name type="scientific">Paraphaeosphaeria minitans</name>
    <dbReference type="NCBI Taxonomy" id="565426"/>
    <lineage>
        <taxon>Eukaryota</taxon>
        <taxon>Fungi</taxon>
        <taxon>Dikarya</taxon>
        <taxon>Ascomycota</taxon>
        <taxon>Pezizomycotina</taxon>
        <taxon>Dothideomycetes</taxon>
        <taxon>Pleosporomycetidae</taxon>
        <taxon>Pleosporales</taxon>
        <taxon>Massarineae</taxon>
        <taxon>Didymosphaeriaceae</taxon>
        <taxon>Paraphaeosphaeria</taxon>
    </lineage>
</organism>
<dbReference type="EMBL" id="WJXW01000020">
    <property type="protein sequence ID" value="KAF9728461.1"/>
    <property type="molecule type" value="Genomic_DNA"/>
</dbReference>
<reference evidence="5" key="1">
    <citation type="journal article" date="2020" name="Mol. Plant Microbe Interact.">
        <title>Genome Sequence of the Biocontrol Agent Coniothyrium minitans strain Conio (IMI 134523).</title>
        <authorList>
            <person name="Patel D."/>
            <person name="Shittu T.A."/>
            <person name="Baroncelli R."/>
            <person name="Muthumeenakshi S."/>
            <person name="Osborne T.H."/>
            <person name="Janganan T.K."/>
            <person name="Sreenivasaprasad S."/>
        </authorList>
    </citation>
    <scope>NUCLEOTIDE SEQUENCE</scope>
    <source>
        <strain evidence="5">Conio</strain>
    </source>
</reference>
<keyword evidence="6" id="KW-1185">Reference proteome</keyword>
<accession>A0A9P6G4E9</accession>
<dbReference type="OrthoDB" id="8121437at2759"/>
<keyword evidence="2" id="KW-0863">Zinc-finger</keyword>
<dbReference type="Pfam" id="PF13695">
    <property type="entry name" value="Zn_ribbon_3CxxC"/>
    <property type="match status" value="1"/>
</dbReference>
<evidence type="ECO:0000313" key="5">
    <source>
        <dbReference type="EMBL" id="KAF9728461.1"/>
    </source>
</evidence>